<dbReference type="AlphaFoldDB" id="A0A381Q6X2"/>
<name>A0A381Q6X2_9ZZZZ</name>
<protein>
    <recommendedName>
        <fullName evidence="2">SprT-like domain-containing protein</fullName>
    </recommendedName>
</protein>
<accession>A0A381Q6X2</accession>
<evidence type="ECO:0000313" key="1">
    <source>
        <dbReference type="EMBL" id="SUZ75081.1"/>
    </source>
</evidence>
<sequence length="140" mass="16425">MIHELAHFKVSKNINNTIRPHGIEWKKTFQKMMLPLLNNKIFPDDLLSKLAKHLKNPSASSDSDINLVISLNKYDLNNDENCFLFDVLNDSLFEYKGARIYKKINKLRKRYICEEIKTGKKYLFSPVSRVKKINYEKSSS</sequence>
<organism evidence="1">
    <name type="scientific">marine metagenome</name>
    <dbReference type="NCBI Taxonomy" id="408172"/>
    <lineage>
        <taxon>unclassified sequences</taxon>
        <taxon>metagenomes</taxon>
        <taxon>ecological metagenomes</taxon>
    </lineage>
</organism>
<reference evidence="1" key="1">
    <citation type="submission" date="2018-05" db="EMBL/GenBank/DDBJ databases">
        <authorList>
            <person name="Lanie J.A."/>
            <person name="Ng W.-L."/>
            <person name="Kazmierczak K.M."/>
            <person name="Andrzejewski T.M."/>
            <person name="Davidsen T.M."/>
            <person name="Wayne K.J."/>
            <person name="Tettelin H."/>
            <person name="Glass J.I."/>
            <person name="Rusch D."/>
            <person name="Podicherti R."/>
            <person name="Tsui H.-C.T."/>
            <person name="Winkler M.E."/>
        </authorList>
    </citation>
    <scope>NUCLEOTIDE SEQUENCE</scope>
</reference>
<evidence type="ECO:0008006" key="2">
    <source>
        <dbReference type="Google" id="ProtNLM"/>
    </source>
</evidence>
<proteinExistence type="predicted"/>
<dbReference type="EMBL" id="UINC01001232">
    <property type="protein sequence ID" value="SUZ75081.1"/>
    <property type="molecule type" value="Genomic_DNA"/>
</dbReference>
<gene>
    <name evidence="1" type="ORF">METZ01_LOCUS27935</name>
</gene>